<sequence>MKLINPSSALYNEDLAPATERKHAPKAVLRQAFFS</sequence>
<comment type="caution">
    <text evidence="1">The sequence shown here is derived from an EMBL/GenBank/DDBJ whole genome shotgun (WGS) entry which is preliminary data.</text>
</comment>
<proteinExistence type="predicted"/>
<name>A0A1J5QCT6_9ZZZZ</name>
<dbReference type="EMBL" id="MLJW01000981">
    <property type="protein sequence ID" value="OIQ81010.1"/>
    <property type="molecule type" value="Genomic_DNA"/>
</dbReference>
<gene>
    <name evidence="1" type="ORF">GALL_372190</name>
</gene>
<protein>
    <submittedName>
        <fullName evidence="1">Uncharacterized protein</fullName>
    </submittedName>
</protein>
<accession>A0A1J5QCT6</accession>
<organism evidence="1">
    <name type="scientific">mine drainage metagenome</name>
    <dbReference type="NCBI Taxonomy" id="410659"/>
    <lineage>
        <taxon>unclassified sequences</taxon>
        <taxon>metagenomes</taxon>
        <taxon>ecological metagenomes</taxon>
    </lineage>
</organism>
<reference evidence="1" key="1">
    <citation type="submission" date="2016-10" db="EMBL/GenBank/DDBJ databases">
        <title>Sequence of Gallionella enrichment culture.</title>
        <authorList>
            <person name="Poehlein A."/>
            <person name="Muehling M."/>
            <person name="Daniel R."/>
        </authorList>
    </citation>
    <scope>NUCLEOTIDE SEQUENCE</scope>
</reference>
<dbReference type="AlphaFoldDB" id="A0A1J5QCT6"/>
<evidence type="ECO:0000313" key="1">
    <source>
        <dbReference type="EMBL" id="OIQ81010.1"/>
    </source>
</evidence>